<evidence type="ECO:0000256" key="8">
    <source>
        <dbReference type="ARBA" id="ARBA00022989"/>
    </source>
</evidence>
<dbReference type="NCBIfam" id="NF004320">
    <property type="entry name" value="PRK05715.1-2"/>
    <property type="match status" value="1"/>
</dbReference>
<dbReference type="AlphaFoldDB" id="A0A4U1B303"/>
<dbReference type="FunFam" id="1.10.287.3510:FF:000001">
    <property type="entry name" value="NADH-quinone oxidoreductase subunit K"/>
    <property type="match status" value="1"/>
</dbReference>
<dbReference type="InterPro" id="IPR039428">
    <property type="entry name" value="NUOK/Mnh_C1-like"/>
</dbReference>
<keyword evidence="4 12" id="KW-0813">Transport</keyword>
<dbReference type="Gene3D" id="1.10.287.3510">
    <property type="match status" value="1"/>
</dbReference>
<keyword evidence="5 12" id="KW-0812">Transmembrane</keyword>
<evidence type="ECO:0000256" key="7">
    <source>
        <dbReference type="ARBA" id="ARBA00022967"/>
    </source>
</evidence>
<dbReference type="GO" id="GO:0048038">
    <property type="term" value="F:quinone binding"/>
    <property type="evidence" value="ECO:0007669"/>
    <property type="project" value="UniProtKB-KW"/>
</dbReference>
<dbReference type="NCBIfam" id="NF004319">
    <property type="entry name" value="PRK05715.1-1"/>
    <property type="match status" value="1"/>
</dbReference>
<protein>
    <recommendedName>
        <fullName evidence="12">NADH-quinone oxidoreductase subunit K</fullName>
        <ecNumber evidence="12">7.1.1.-</ecNumber>
    </recommendedName>
    <alternativeName>
        <fullName evidence="12">NADH dehydrogenase I subunit K</fullName>
    </alternativeName>
    <alternativeName>
        <fullName evidence="12">NDH-1 subunit K</fullName>
    </alternativeName>
</protein>
<keyword evidence="8 12" id="KW-1133">Transmembrane helix</keyword>
<keyword evidence="12" id="KW-1003">Cell membrane</keyword>
<evidence type="ECO:0000256" key="9">
    <source>
        <dbReference type="ARBA" id="ARBA00023027"/>
    </source>
</evidence>
<evidence type="ECO:0000256" key="3">
    <source>
        <dbReference type="ARBA" id="ARBA00010519"/>
    </source>
</evidence>
<comment type="subcellular location">
    <subcellularLocation>
        <location evidence="12">Cell membrane</location>
        <topology evidence="12">Multi-pass membrane protein</topology>
    </subcellularLocation>
    <subcellularLocation>
        <location evidence="2">Membrane</location>
        <topology evidence="2">Multi-pass membrane protein</topology>
    </subcellularLocation>
</comment>
<evidence type="ECO:0000313" key="14">
    <source>
        <dbReference type="Proteomes" id="UP000307999"/>
    </source>
</evidence>
<keyword evidence="11 12" id="KW-0472">Membrane</keyword>
<evidence type="ECO:0000256" key="11">
    <source>
        <dbReference type="ARBA" id="ARBA00023136"/>
    </source>
</evidence>
<dbReference type="RefSeq" id="WP_136737058.1">
    <property type="nucleotide sequence ID" value="NZ_SWDB01000038.1"/>
</dbReference>
<dbReference type="Proteomes" id="UP000307999">
    <property type="component" value="Unassembled WGS sequence"/>
</dbReference>
<organism evidence="13 14">
    <name type="scientific">Thalassotalea mangrovi</name>
    <dbReference type="NCBI Taxonomy" id="2572245"/>
    <lineage>
        <taxon>Bacteria</taxon>
        <taxon>Pseudomonadati</taxon>
        <taxon>Pseudomonadota</taxon>
        <taxon>Gammaproteobacteria</taxon>
        <taxon>Alteromonadales</taxon>
        <taxon>Colwelliaceae</taxon>
        <taxon>Thalassotalea</taxon>
    </lineage>
</organism>
<feature type="transmembrane region" description="Helical" evidence="12">
    <location>
        <begin position="61"/>
        <end position="83"/>
    </location>
</feature>
<feature type="transmembrane region" description="Helical" evidence="12">
    <location>
        <begin position="32"/>
        <end position="55"/>
    </location>
</feature>
<reference evidence="13 14" key="1">
    <citation type="submission" date="2019-04" db="EMBL/GenBank/DDBJ databases">
        <title>Thalassotalea guangxiensis sp. nov., isolated from sediment of the coastal wetland.</title>
        <authorList>
            <person name="Zheng S."/>
            <person name="Zhang D."/>
        </authorList>
    </citation>
    <scope>NUCLEOTIDE SEQUENCE [LARGE SCALE GENOMIC DNA]</scope>
    <source>
        <strain evidence="13 14">ZS-4</strain>
    </source>
</reference>
<evidence type="ECO:0000313" key="13">
    <source>
        <dbReference type="EMBL" id="TKB43430.1"/>
    </source>
</evidence>
<comment type="function">
    <text evidence="1 12">NDH-1 shuttles electrons from NADH, via FMN and iron-sulfur (Fe-S) centers, to quinones in the respiratory chain. The immediate electron acceptor for the enzyme in this species is believed to be ubiquinone. Couples the redox reaction to proton translocation (for every two electrons transferred, four hydrogen ions are translocated across the cytoplasmic membrane), and thus conserves the redox energy in a proton gradient.</text>
</comment>
<proteinExistence type="inferred from homology"/>
<dbReference type="OrthoDB" id="9801357at2"/>
<evidence type="ECO:0000256" key="10">
    <source>
        <dbReference type="ARBA" id="ARBA00023075"/>
    </source>
</evidence>
<comment type="catalytic activity">
    <reaction evidence="12">
        <text>a quinone + NADH + 5 H(+)(in) = a quinol + NAD(+) + 4 H(+)(out)</text>
        <dbReference type="Rhea" id="RHEA:57888"/>
        <dbReference type="ChEBI" id="CHEBI:15378"/>
        <dbReference type="ChEBI" id="CHEBI:24646"/>
        <dbReference type="ChEBI" id="CHEBI:57540"/>
        <dbReference type="ChEBI" id="CHEBI:57945"/>
        <dbReference type="ChEBI" id="CHEBI:132124"/>
    </reaction>
</comment>
<dbReference type="EC" id="7.1.1.-" evidence="12"/>
<dbReference type="EMBL" id="SWDB01000038">
    <property type="protein sequence ID" value="TKB43430.1"/>
    <property type="molecule type" value="Genomic_DNA"/>
</dbReference>
<evidence type="ECO:0000256" key="12">
    <source>
        <dbReference type="HAMAP-Rule" id="MF_01456"/>
    </source>
</evidence>
<gene>
    <name evidence="12 13" type="primary">nuoK</name>
    <name evidence="13" type="ORF">E8M12_14870</name>
</gene>
<keyword evidence="14" id="KW-1185">Reference proteome</keyword>
<dbReference type="GO" id="GO:0050136">
    <property type="term" value="F:NADH dehydrogenase (quinone) (non-electrogenic) activity"/>
    <property type="evidence" value="ECO:0007669"/>
    <property type="project" value="UniProtKB-UniRule"/>
</dbReference>
<name>A0A4U1B303_9GAMM</name>
<comment type="subunit">
    <text evidence="12">NDH-1 is composed of 14 different subunits. Subunits NuoA, H, J, K, L, M, N constitute the membrane sector of the complex.</text>
</comment>
<keyword evidence="13" id="KW-0560">Oxidoreductase</keyword>
<keyword evidence="6 12" id="KW-0874">Quinone</keyword>
<dbReference type="InterPro" id="IPR001133">
    <property type="entry name" value="NADH_UbQ_OxRdtase_chain4L/K"/>
</dbReference>
<dbReference type="GO" id="GO:0042773">
    <property type="term" value="P:ATP synthesis coupled electron transport"/>
    <property type="evidence" value="ECO:0007669"/>
    <property type="project" value="InterPro"/>
</dbReference>
<comment type="similarity">
    <text evidence="3 12">Belongs to the complex I subunit 4L family.</text>
</comment>
<keyword evidence="9 12" id="KW-0520">NAD</keyword>
<dbReference type="GO" id="GO:0005886">
    <property type="term" value="C:plasma membrane"/>
    <property type="evidence" value="ECO:0007669"/>
    <property type="project" value="UniProtKB-SubCell"/>
</dbReference>
<keyword evidence="10 12" id="KW-0830">Ubiquinone</keyword>
<dbReference type="Pfam" id="PF00420">
    <property type="entry name" value="Oxidored_q2"/>
    <property type="match status" value="1"/>
</dbReference>
<evidence type="ECO:0000256" key="6">
    <source>
        <dbReference type="ARBA" id="ARBA00022719"/>
    </source>
</evidence>
<evidence type="ECO:0000256" key="4">
    <source>
        <dbReference type="ARBA" id="ARBA00022448"/>
    </source>
</evidence>
<accession>A0A4U1B303</accession>
<evidence type="ECO:0000256" key="5">
    <source>
        <dbReference type="ARBA" id="ARBA00022692"/>
    </source>
</evidence>
<keyword evidence="7 12" id="KW-1278">Translocase</keyword>
<feature type="transmembrane region" description="Helical" evidence="12">
    <location>
        <begin position="6"/>
        <end position="25"/>
    </location>
</feature>
<dbReference type="HAMAP" id="MF_01456">
    <property type="entry name" value="NDH1_NuoK"/>
    <property type="match status" value="1"/>
</dbReference>
<dbReference type="PANTHER" id="PTHR11434">
    <property type="entry name" value="NADH-UBIQUINONE OXIDOREDUCTASE SUBUNIT ND4L"/>
    <property type="match status" value="1"/>
</dbReference>
<evidence type="ECO:0000256" key="1">
    <source>
        <dbReference type="ARBA" id="ARBA00002378"/>
    </source>
</evidence>
<dbReference type="PANTHER" id="PTHR11434:SF16">
    <property type="entry name" value="NADH-UBIQUINONE OXIDOREDUCTASE CHAIN 4L"/>
    <property type="match status" value="1"/>
</dbReference>
<comment type="caution">
    <text evidence="13">The sequence shown here is derived from an EMBL/GenBank/DDBJ whole genome shotgun (WGS) entry which is preliminary data.</text>
</comment>
<dbReference type="GO" id="GO:0030964">
    <property type="term" value="C:NADH dehydrogenase complex"/>
    <property type="evidence" value="ECO:0007669"/>
    <property type="project" value="TreeGrafter"/>
</dbReference>
<evidence type="ECO:0000256" key="2">
    <source>
        <dbReference type="ARBA" id="ARBA00004141"/>
    </source>
</evidence>
<sequence>MIDIPITHVFMISALLFCVGFIGVLARRNTLFMLMSLEVMLNAVGLAFVGAGSLWQEADGQIMFILILTLAAAEVAIGLALLIRMQHQRHNVDVDGLSQLRG</sequence>